<keyword evidence="6" id="KW-1185">Reference proteome</keyword>
<dbReference type="InterPro" id="IPR009057">
    <property type="entry name" value="Homeodomain-like_sf"/>
</dbReference>
<dbReference type="Gene3D" id="1.10.10.60">
    <property type="entry name" value="Homeodomain-like"/>
    <property type="match status" value="1"/>
</dbReference>
<dbReference type="PANTHER" id="PTHR43280:SF32">
    <property type="entry name" value="TRANSCRIPTIONAL REGULATORY PROTEIN"/>
    <property type="match status" value="1"/>
</dbReference>
<keyword evidence="1" id="KW-0805">Transcription regulation</keyword>
<dbReference type="PROSITE" id="PS01124">
    <property type="entry name" value="HTH_ARAC_FAMILY_2"/>
    <property type="match status" value="1"/>
</dbReference>
<dbReference type="SUPFAM" id="SSF46689">
    <property type="entry name" value="Homeodomain-like"/>
    <property type="match status" value="1"/>
</dbReference>
<evidence type="ECO:0000313" key="6">
    <source>
        <dbReference type="Proteomes" id="UP001549749"/>
    </source>
</evidence>
<evidence type="ECO:0000256" key="2">
    <source>
        <dbReference type="ARBA" id="ARBA00023125"/>
    </source>
</evidence>
<dbReference type="PANTHER" id="PTHR43280">
    <property type="entry name" value="ARAC-FAMILY TRANSCRIPTIONAL REGULATOR"/>
    <property type="match status" value="1"/>
</dbReference>
<dbReference type="InterPro" id="IPR037923">
    <property type="entry name" value="HTH-like"/>
</dbReference>
<organism evidence="5 6">
    <name type="scientific">Chitinophaga defluvii</name>
    <dbReference type="NCBI Taxonomy" id="3163343"/>
    <lineage>
        <taxon>Bacteria</taxon>
        <taxon>Pseudomonadati</taxon>
        <taxon>Bacteroidota</taxon>
        <taxon>Chitinophagia</taxon>
        <taxon>Chitinophagales</taxon>
        <taxon>Chitinophagaceae</taxon>
        <taxon>Chitinophaga</taxon>
    </lineage>
</organism>
<dbReference type="SUPFAM" id="SSF51215">
    <property type="entry name" value="Regulatory protein AraC"/>
    <property type="match status" value="1"/>
</dbReference>
<evidence type="ECO:0000259" key="4">
    <source>
        <dbReference type="PROSITE" id="PS01124"/>
    </source>
</evidence>
<feature type="domain" description="HTH araC/xylS-type" evidence="4">
    <location>
        <begin position="205"/>
        <end position="303"/>
    </location>
</feature>
<keyword evidence="3" id="KW-0804">Transcription</keyword>
<keyword evidence="2" id="KW-0238">DNA-binding</keyword>
<dbReference type="InterPro" id="IPR018060">
    <property type="entry name" value="HTH_AraC"/>
</dbReference>
<evidence type="ECO:0000313" key="5">
    <source>
        <dbReference type="EMBL" id="MET6995950.1"/>
    </source>
</evidence>
<name>A0ABV2T010_9BACT</name>
<dbReference type="RefSeq" id="WP_354658597.1">
    <property type="nucleotide sequence ID" value="NZ_JBEXAC010000001.1"/>
</dbReference>
<dbReference type="Pfam" id="PF12833">
    <property type="entry name" value="HTH_18"/>
    <property type="match status" value="1"/>
</dbReference>
<proteinExistence type="predicted"/>
<protein>
    <submittedName>
        <fullName evidence="5">Helix-turn-helix transcriptional regulator</fullName>
    </submittedName>
</protein>
<evidence type="ECO:0000256" key="3">
    <source>
        <dbReference type="ARBA" id="ARBA00023163"/>
    </source>
</evidence>
<gene>
    <name evidence="5" type="ORF">ABR189_01160</name>
</gene>
<comment type="caution">
    <text evidence="5">The sequence shown here is derived from an EMBL/GenBank/DDBJ whole genome shotgun (WGS) entry which is preliminary data.</text>
</comment>
<sequence length="307" mass="35628">MKQQPILNIHDTVKLYTSEEDQEQLPLSNFTSSFNKADLLIMDNERSKKEGTPIRTDYYALILCLQGSCRKIVDHHSFEVLPQTIHLVAPGQLSSYSDTSANLKLKMLFFKRTFLDDLQMSQEIIEQLLLMNPDYPPIFDLDPSNSENILQLLLDIEQEQQLQPPFYLQVIRCRMIELLFRMRRACENCLSNSPKASDRKFQLLHQFRKLVDKHFNEYTKVEAYARLLNITPKHLSDLVKQASGDTALTVIHQRILREAQFLLEYSAASIKEIAGFLNFDSSSHFGRFFKHKTGLNPNEFRKKGKIG</sequence>
<dbReference type="Proteomes" id="UP001549749">
    <property type="component" value="Unassembled WGS sequence"/>
</dbReference>
<dbReference type="SMART" id="SM00342">
    <property type="entry name" value="HTH_ARAC"/>
    <property type="match status" value="1"/>
</dbReference>
<accession>A0ABV2T010</accession>
<reference evidence="5 6" key="1">
    <citation type="submission" date="2024-06" db="EMBL/GenBank/DDBJ databases">
        <title>Chitinophaga defluvii sp. nov., isolated from municipal sewage.</title>
        <authorList>
            <person name="Zhang L."/>
        </authorList>
    </citation>
    <scope>NUCLEOTIDE SEQUENCE [LARGE SCALE GENOMIC DNA]</scope>
    <source>
        <strain evidence="5 6">H8</strain>
    </source>
</reference>
<evidence type="ECO:0000256" key="1">
    <source>
        <dbReference type="ARBA" id="ARBA00023015"/>
    </source>
</evidence>
<dbReference type="EMBL" id="JBEXAC010000001">
    <property type="protein sequence ID" value="MET6995950.1"/>
    <property type="molecule type" value="Genomic_DNA"/>
</dbReference>